<accession>A0A967AYV2</accession>
<proteinExistence type="predicted"/>
<evidence type="ECO:0000313" key="2">
    <source>
        <dbReference type="Proteomes" id="UP000744769"/>
    </source>
</evidence>
<protein>
    <submittedName>
        <fullName evidence="1">Uncharacterized protein</fullName>
    </submittedName>
</protein>
<sequence>MISSIVTRRRPRIHVHSELPLIDAETEAPDPTSKVAVRLTAKVGVDQVSEEFLTDASLRRFSARQILERAIESLTPFAASCLSLTSERHPGRDPSTQQAPHK</sequence>
<dbReference type="Proteomes" id="UP000744769">
    <property type="component" value="Unassembled WGS sequence"/>
</dbReference>
<dbReference type="RefSeq" id="WP_166195412.1">
    <property type="nucleotide sequence ID" value="NZ_JAAOIV010000004.1"/>
</dbReference>
<comment type="caution">
    <text evidence="1">The sequence shown here is derived from an EMBL/GenBank/DDBJ whole genome shotgun (WGS) entry which is preliminary data.</text>
</comment>
<dbReference type="AlphaFoldDB" id="A0A967AYV2"/>
<dbReference type="EMBL" id="JAAOIV010000004">
    <property type="protein sequence ID" value="NHN55596.1"/>
    <property type="molecule type" value="Genomic_DNA"/>
</dbReference>
<gene>
    <name evidence="1" type="ORF">G9U51_07355</name>
</gene>
<keyword evidence="2" id="KW-1185">Reference proteome</keyword>
<name>A0A967AYV2_9MICO</name>
<evidence type="ECO:0000313" key="1">
    <source>
        <dbReference type="EMBL" id="NHN55596.1"/>
    </source>
</evidence>
<reference evidence="1" key="1">
    <citation type="submission" date="2020-03" db="EMBL/GenBank/DDBJ databases">
        <title>Draft sequencing of Calidifontibacter sp. DB0510.</title>
        <authorList>
            <person name="Kim D.-U."/>
        </authorList>
    </citation>
    <scope>NUCLEOTIDE SEQUENCE</scope>
    <source>
        <strain evidence="1">DB0510</strain>
    </source>
</reference>
<organism evidence="1 2">
    <name type="scientific">Metallococcus carri</name>
    <dbReference type="NCBI Taxonomy" id="1656884"/>
    <lineage>
        <taxon>Bacteria</taxon>
        <taxon>Bacillati</taxon>
        <taxon>Actinomycetota</taxon>
        <taxon>Actinomycetes</taxon>
        <taxon>Micrococcales</taxon>
        <taxon>Dermacoccaceae</taxon>
        <taxon>Metallococcus</taxon>
    </lineage>
</organism>